<protein>
    <submittedName>
        <fullName evidence="2">Uncharacterized protein</fullName>
    </submittedName>
</protein>
<dbReference type="Proteomes" id="UP000275078">
    <property type="component" value="Unassembled WGS sequence"/>
</dbReference>
<name>A0A3N4HR45_ASCIM</name>
<feature type="compositionally biased region" description="Pro residues" evidence="1">
    <location>
        <begin position="144"/>
        <end position="166"/>
    </location>
</feature>
<gene>
    <name evidence="2" type="ORF">BJ508DRAFT_335364</name>
</gene>
<keyword evidence="3" id="KW-1185">Reference proteome</keyword>
<reference evidence="2 3" key="1">
    <citation type="journal article" date="2018" name="Nat. Ecol. Evol.">
        <title>Pezizomycetes genomes reveal the molecular basis of ectomycorrhizal truffle lifestyle.</title>
        <authorList>
            <person name="Murat C."/>
            <person name="Payen T."/>
            <person name="Noel B."/>
            <person name="Kuo A."/>
            <person name="Morin E."/>
            <person name="Chen J."/>
            <person name="Kohler A."/>
            <person name="Krizsan K."/>
            <person name="Balestrini R."/>
            <person name="Da Silva C."/>
            <person name="Montanini B."/>
            <person name="Hainaut M."/>
            <person name="Levati E."/>
            <person name="Barry K.W."/>
            <person name="Belfiori B."/>
            <person name="Cichocki N."/>
            <person name="Clum A."/>
            <person name="Dockter R.B."/>
            <person name="Fauchery L."/>
            <person name="Guy J."/>
            <person name="Iotti M."/>
            <person name="Le Tacon F."/>
            <person name="Lindquist E.A."/>
            <person name="Lipzen A."/>
            <person name="Malagnac F."/>
            <person name="Mello A."/>
            <person name="Molinier V."/>
            <person name="Miyauchi S."/>
            <person name="Poulain J."/>
            <person name="Riccioni C."/>
            <person name="Rubini A."/>
            <person name="Sitrit Y."/>
            <person name="Splivallo R."/>
            <person name="Traeger S."/>
            <person name="Wang M."/>
            <person name="Zifcakova L."/>
            <person name="Wipf D."/>
            <person name="Zambonelli A."/>
            <person name="Paolocci F."/>
            <person name="Nowrousian M."/>
            <person name="Ottonello S."/>
            <person name="Baldrian P."/>
            <person name="Spatafora J.W."/>
            <person name="Henrissat B."/>
            <person name="Nagy L.G."/>
            <person name="Aury J.M."/>
            <person name="Wincker P."/>
            <person name="Grigoriev I.V."/>
            <person name="Bonfante P."/>
            <person name="Martin F.M."/>
        </authorList>
    </citation>
    <scope>NUCLEOTIDE SEQUENCE [LARGE SCALE GENOMIC DNA]</scope>
    <source>
        <strain evidence="2 3">RN42</strain>
    </source>
</reference>
<evidence type="ECO:0000256" key="1">
    <source>
        <dbReference type="SAM" id="MobiDB-lite"/>
    </source>
</evidence>
<dbReference type="EMBL" id="ML119878">
    <property type="protein sequence ID" value="RPA72134.1"/>
    <property type="molecule type" value="Genomic_DNA"/>
</dbReference>
<feature type="region of interest" description="Disordered" evidence="1">
    <location>
        <begin position="133"/>
        <end position="187"/>
    </location>
</feature>
<accession>A0A3N4HR45</accession>
<feature type="region of interest" description="Disordered" evidence="1">
    <location>
        <begin position="200"/>
        <end position="222"/>
    </location>
</feature>
<evidence type="ECO:0000313" key="3">
    <source>
        <dbReference type="Proteomes" id="UP000275078"/>
    </source>
</evidence>
<dbReference type="AlphaFoldDB" id="A0A3N4HR45"/>
<proteinExistence type="predicted"/>
<evidence type="ECO:0000313" key="2">
    <source>
        <dbReference type="EMBL" id="RPA72134.1"/>
    </source>
</evidence>
<organism evidence="2 3">
    <name type="scientific">Ascobolus immersus RN42</name>
    <dbReference type="NCBI Taxonomy" id="1160509"/>
    <lineage>
        <taxon>Eukaryota</taxon>
        <taxon>Fungi</taxon>
        <taxon>Dikarya</taxon>
        <taxon>Ascomycota</taxon>
        <taxon>Pezizomycotina</taxon>
        <taxon>Pezizomycetes</taxon>
        <taxon>Pezizales</taxon>
        <taxon>Ascobolaceae</taxon>
        <taxon>Ascobolus</taxon>
    </lineage>
</organism>
<sequence>MPTENITINVQQCVTFSRSTPLRSQGPVSFDAGPEVCPVRVPTQAPPGVLPVEGSWRVHGGVADASKMGYSEPSILLDFETAVAPICEALASPVYKVELGKISFYFLCTYNAGVITTPSWRCRNIPTPPRRRFPSHPWKCHNLPTPPQGPSPSEPNRSPVPAPPPTSESSRATRNFRIPSPPIKLLNPWISHRGYESFGDPWSFRNQRAETERLNPRGAPGP</sequence>